<dbReference type="CDD" id="cd03801">
    <property type="entry name" value="GT4_PimA-like"/>
    <property type="match status" value="1"/>
</dbReference>
<dbReference type="GO" id="GO:0016757">
    <property type="term" value="F:glycosyltransferase activity"/>
    <property type="evidence" value="ECO:0007669"/>
    <property type="project" value="InterPro"/>
</dbReference>
<sequence>MRVLFVPREDGNRVFGGDVIQMEATARELRALGDQVEIASIERARENDFDVVHLWTSLHLPDSLERQLDALKPIRDRVRVVLSPIWAPHHTLRWMHAARRWLFESTPDRGALDIENARDILEQIARRSVNITVDGVTLTAWTAHPSTAACRGVLARVDAILPNSWMELAAIFTYLGDFCEHAVVPNAVDATLFASGDSSAVPDELRTTPFALMSARFDARKQQDFVLLALKHTEYPLVFVGDATDPEIFARFRELGARRKAPVYYYPAIPQQQLRHLYAAARVHLLPSLFESPGLSSLEALLADTAIVVGNLGFESEYFGEAAYYCDPCDAWSILRATQRAWNRYERDAPLRARARARIVEEFTWAAAAKATRRAYERALEG</sequence>
<reference evidence="3" key="1">
    <citation type="submission" date="2009-10" db="EMBL/GenBank/DDBJ databases">
        <title>Diversity of trophic interactions inside an arsenic-rich microbial ecosystem.</title>
        <authorList>
            <person name="Bertin P.N."/>
            <person name="Heinrich-Salmeron A."/>
            <person name="Pelletier E."/>
            <person name="Goulhen-Chollet F."/>
            <person name="Arsene-Ploetze F."/>
            <person name="Gallien S."/>
            <person name="Calteau A."/>
            <person name="Vallenet D."/>
            <person name="Casiot C."/>
            <person name="Chane-Woon-Ming B."/>
            <person name="Giloteaux L."/>
            <person name="Barakat M."/>
            <person name="Bonnefoy V."/>
            <person name="Bruneel O."/>
            <person name="Chandler M."/>
            <person name="Cleiss J."/>
            <person name="Duran R."/>
            <person name="Elbaz-Poulichet F."/>
            <person name="Fonknechten N."/>
            <person name="Lauga B."/>
            <person name="Mornico D."/>
            <person name="Ortet P."/>
            <person name="Schaeffer C."/>
            <person name="Siguier P."/>
            <person name="Alexander Thil Smith A."/>
            <person name="Van Dorsselaer A."/>
            <person name="Weissenbach J."/>
            <person name="Medigue C."/>
            <person name="Le Paslier D."/>
        </authorList>
    </citation>
    <scope>NUCLEOTIDE SEQUENCE</scope>
</reference>
<evidence type="ECO:0000256" key="1">
    <source>
        <dbReference type="ARBA" id="ARBA00022679"/>
    </source>
</evidence>
<proteinExistence type="predicted"/>
<dbReference type="GO" id="GO:0009103">
    <property type="term" value="P:lipopolysaccharide biosynthetic process"/>
    <property type="evidence" value="ECO:0007669"/>
    <property type="project" value="TreeGrafter"/>
</dbReference>
<protein>
    <recommendedName>
        <fullName evidence="2">Glycosyl transferase family 1 domain-containing protein</fullName>
    </recommendedName>
</protein>
<keyword evidence="1" id="KW-0808">Transferase</keyword>
<name>E6PFR5_9ZZZZ</name>
<dbReference type="PANTHER" id="PTHR46401">
    <property type="entry name" value="GLYCOSYLTRANSFERASE WBBK-RELATED"/>
    <property type="match status" value="1"/>
</dbReference>
<organism evidence="3">
    <name type="scientific">mine drainage metagenome</name>
    <dbReference type="NCBI Taxonomy" id="410659"/>
    <lineage>
        <taxon>unclassified sequences</taxon>
        <taxon>metagenomes</taxon>
        <taxon>ecological metagenomes</taxon>
    </lineage>
</organism>
<dbReference type="PANTHER" id="PTHR46401:SF2">
    <property type="entry name" value="GLYCOSYLTRANSFERASE WBBK-RELATED"/>
    <property type="match status" value="1"/>
</dbReference>
<dbReference type="InterPro" id="IPR001296">
    <property type="entry name" value="Glyco_trans_1"/>
</dbReference>
<dbReference type="SUPFAM" id="SSF53756">
    <property type="entry name" value="UDP-Glycosyltransferase/glycogen phosphorylase"/>
    <property type="match status" value="1"/>
</dbReference>
<dbReference type="Pfam" id="PF00534">
    <property type="entry name" value="Glycos_transf_1"/>
    <property type="match status" value="1"/>
</dbReference>
<accession>E6PFR5</accession>
<comment type="caution">
    <text evidence="3">The sequence shown here is derived from an EMBL/GenBank/DDBJ whole genome shotgun (WGS) entry which is preliminary data.</text>
</comment>
<feature type="domain" description="Glycosyl transferase family 1" evidence="2">
    <location>
        <begin position="207"/>
        <end position="356"/>
    </location>
</feature>
<dbReference type="Gene3D" id="3.40.50.2000">
    <property type="entry name" value="Glycogen Phosphorylase B"/>
    <property type="match status" value="2"/>
</dbReference>
<dbReference type="EMBL" id="CABL01000008">
    <property type="protein sequence ID" value="CBH75302.1"/>
    <property type="molecule type" value="Genomic_DNA"/>
</dbReference>
<evidence type="ECO:0000313" key="3">
    <source>
        <dbReference type="EMBL" id="CBH75302.1"/>
    </source>
</evidence>
<evidence type="ECO:0000259" key="2">
    <source>
        <dbReference type="Pfam" id="PF00534"/>
    </source>
</evidence>
<dbReference type="AlphaFoldDB" id="E6PFR5"/>
<gene>
    <name evidence="3" type="ORF">CARN1_1319</name>
</gene>